<feature type="transmembrane region" description="Helical" evidence="2">
    <location>
        <begin position="158"/>
        <end position="179"/>
    </location>
</feature>
<keyword evidence="1" id="KW-0175">Coiled coil</keyword>
<dbReference type="PROSITE" id="PS51257">
    <property type="entry name" value="PROKAR_LIPOPROTEIN"/>
    <property type="match status" value="1"/>
</dbReference>
<evidence type="ECO:0000256" key="1">
    <source>
        <dbReference type="SAM" id="Coils"/>
    </source>
</evidence>
<evidence type="ECO:0000256" key="2">
    <source>
        <dbReference type="SAM" id="Phobius"/>
    </source>
</evidence>
<protein>
    <submittedName>
        <fullName evidence="3">Uncharacterized protein</fullName>
    </submittedName>
</protein>
<feature type="transmembrane region" description="Helical" evidence="2">
    <location>
        <begin position="41"/>
        <end position="60"/>
    </location>
</feature>
<keyword evidence="2" id="KW-0472">Membrane</keyword>
<dbReference type="Proteomes" id="UP001597368">
    <property type="component" value="Unassembled WGS sequence"/>
</dbReference>
<proteinExistence type="predicted"/>
<sequence length="183" mass="20577">MILKALRRLSWRRPGIYLIIFAAACGVAATLSLTFLLGVPFWLAMGVNVVLSLAGGWYGGAVDERFARKRLIEANMDPGIRLRRRVDRVNAAFAEAVTLMDELDRDLKAQQAAREMLISEAERQQRLLNLNREQAEQIRKILLGETEATIRADRRQQWLFFVLGVLVSAATSIPIGIWVNSIS</sequence>
<feature type="transmembrane region" description="Helical" evidence="2">
    <location>
        <begin position="16"/>
        <end position="35"/>
    </location>
</feature>
<dbReference type="RefSeq" id="WP_379583788.1">
    <property type="nucleotide sequence ID" value="NZ_JBHUFV010000108.1"/>
</dbReference>
<gene>
    <name evidence="3" type="ORF">ACFSKW_54575</name>
</gene>
<name>A0ABW4TFJ5_9ACTN</name>
<organism evidence="3 4">
    <name type="scientific">Nonomuraea mangrovi</name>
    <dbReference type="NCBI Taxonomy" id="2316207"/>
    <lineage>
        <taxon>Bacteria</taxon>
        <taxon>Bacillati</taxon>
        <taxon>Actinomycetota</taxon>
        <taxon>Actinomycetes</taxon>
        <taxon>Streptosporangiales</taxon>
        <taxon>Streptosporangiaceae</taxon>
        <taxon>Nonomuraea</taxon>
    </lineage>
</organism>
<accession>A0ABW4TFJ5</accession>
<keyword evidence="2" id="KW-1133">Transmembrane helix</keyword>
<evidence type="ECO:0000313" key="3">
    <source>
        <dbReference type="EMBL" id="MFD1940516.1"/>
    </source>
</evidence>
<comment type="caution">
    <text evidence="3">The sequence shown here is derived from an EMBL/GenBank/DDBJ whole genome shotgun (WGS) entry which is preliminary data.</text>
</comment>
<reference evidence="4" key="1">
    <citation type="journal article" date="2019" name="Int. J. Syst. Evol. Microbiol.">
        <title>The Global Catalogue of Microorganisms (GCM) 10K type strain sequencing project: providing services to taxonomists for standard genome sequencing and annotation.</title>
        <authorList>
            <consortium name="The Broad Institute Genomics Platform"/>
            <consortium name="The Broad Institute Genome Sequencing Center for Infectious Disease"/>
            <person name="Wu L."/>
            <person name="Ma J."/>
        </authorList>
    </citation>
    <scope>NUCLEOTIDE SEQUENCE [LARGE SCALE GENOMIC DNA]</scope>
    <source>
        <strain evidence="4">ICMP 6774ER</strain>
    </source>
</reference>
<keyword evidence="4" id="KW-1185">Reference proteome</keyword>
<evidence type="ECO:0000313" key="4">
    <source>
        <dbReference type="Proteomes" id="UP001597368"/>
    </source>
</evidence>
<dbReference type="EMBL" id="JBHUFV010000108">
    <property type="protein sequence ID" value="MFD1940516.1"/>
    <property type="molecule type" value="Genomic_DNA"/>
</dbReference>
<keyword evidence="2" id="KW-0812">Transmembrane</keyword>
<feature type="coiled-coil region" evidence="1">
    <location>
        <begin position="100"/>
        <end position="138"/>
    </location>
</feature>